<evidence type="ECO:0008006" key="4">
    <source>
        <dbReference type="Google" id="ProtNLM"/>
    </source>
</evidence>
<keyword evidence="3" id="KW-1185">Reference proteome</keyword>
<dbReference type="EnsemblMetazoa" id="CJA29176.1">
    <property type="protein sequence ID" value="CJA29176.1"/>
    <property type="gene ID" value="WBGene00184750"/>
</dbReference>
<dbReference type="Pfam" id="PF10322">
    <property type="entry name" value="7TM_GPCR_Sru"/>
    <property type="match status" value="1"/>
</dbReference>
<keyword evidence="1" id="KW-0812">Transmembrane</keyword>
<feature type="transmembrane region" description="Helical" evidence="1">
    <location>
        <begin position="123"/>
        <end position="144"/>
    </location>
</feature>
<feature type="transmembrane region" description="Helical" evidence="1">
    <location>
        <begin position="91"/>
        <end position="117"/>
    </location>
</feature>
<feature type="transmembrane region" description="Helical" evidence="1">
    <location>
        <begin position="49"/>
        <end position="70"/>
    </location>
</feature>
<dbReference type="Proteomes" id="UP000005237">
    <property type="component" value="Unassembled WGS sequence"/>
</dbReference>
<dbReference type="InterPro" id="IPR003839">
    <property type="entry name" value="7TM_GPCR_serpentine_rcpt_Sru"/>
</dbReference>
<protein>
    <recommendedName>
        <fullName evidence="4">Serpentine receptor class gamma</fullName>
    </recommendedName>
</protein>
<keyword evidence="1" id="KW-0472">Membrane</keyword>
<reference evidence="3" key="1">
    <citation type="submission" date="2010-08" db="EMBL/GenBank/DDBJ databases">
        <authorList>
            <consortium name="Caenorhabditis japonica Sequencing Consortium"/>
            <person name="Wilson R.K."/>
        </authorList>
    </citation>
    <scope>NUCLEOTIDE SEQUENCE [LARGE SCALE GENOMIC DNA]</scope>
    <source>
        <strain evidence="3">DF5081</strain>
    </source>
</reference>
<organism evidence="2 3">
    <name type="scientific">Caenorhabditis japonica</name>
    <dbReference type="NCBI Taxonomy" id="281687"/>
    <lineage>
        <taxon>Eukaryota</taxon>
        <taxon>Metazoa</taxon>
        <taxon>Ecdysozoa</taxon>
        <taxon>Nematoda</taxon>
        <taxon>Chromadorea</taxon>
        <taxon>Rhabditida</taxon>
        <taxon>Rhabditina</taxon>
        <taxon>Rhabditomorpha</taxon>
        <taxon>Rhabditoidea</taxon>
        <taxon>Rhabditidae</taxon>
        <taxon>Peloderinae</taxon>
        <taxon>Caenorhabditis</taxon>
    </lineage>
</organism>
<dbReference type="PANTHER" id="PTHR46045">
    <property type="entry name" value="SERPENTINE RECEPTOR, CLASS U-RELATED"/>
    <property type="match status" value="1"/>
</dbReference>
<keyword evidence="1" id="KW-1133">Transmembrane helix</keyword>
<evidence type="ECO:0000313" key="2">
    <source>
        <dbReference type="EnsemblMetazoa" id="CJA29176.1"/>
    </source>
</evidence>
<evidence type="ECO:0000256" key="1">
    <source>
        <dbReference type="SAM" id="Phobius"/>
    </source>
</evidence>
<dbReference type="PANTHER" id="PTHR46045:SF10">
    <property type="entry name" value="SERPENTINE RECEPTOR, CLASS U"/>
    <property type="match status" value="1"/>
</dbReference>
<sequence length="184" mass="20647">MGTPHYSRLKYKNARGICKPKDNDETRNIATSSEDEDNDLDEDFRHTPFLIANIFIWFGTTIILSIILLIKVLNAPKSQFAKSKKRRMAELSVSLTTAAIVFSGLTAVIFMFLYLFFPWIASYLLIIKPLGADCPVVVPVWIFWRTMPAFRKRRSNAADKNARGAGGTVSVVNVSGAYRIGLVK</sequence>
<dbReference type="AlphaFoldDB" id="A0A8R1EC05"/>
<name>A0A8R1EC05_CAEJA</name>
<evidence type="ECO:0000313" key="3">
    <source>
        <dbReference type="Proteomes" id="UP000005237"/>
    </source>
</evidence>
<proteinExistence type="predicted"/>
<reference evidence="2" key="2">
    <citation type="submission" date="2022-06" db="UniProtKB">
        <authorList>
            <consortium name="EnsemblMetazoa"/>
        </authorList>
    </citation>
    <scope>IDENTIFICATION</scope>
    <source>
        <strain evidence="2">DF5081</strain>
    </source>
</reference>
<accession>A0A8R1EC05</accession>